<organism evidence="1 2">
    <name type="scientific">Vitis vinifera</name>
    <name type="common">Grape</name>
    <dbReference type="NCBI Taxonomy" id="29760"/>
    <lineage>
        <taxon>Eukaryota</taxon>
        <taxon>Viridiplantae</taxon>
        <taxon>Streptophyta</taxon>
        <taxon>Embryophyta</taxon>
        <taxon>Tracheophyta</taxon>
        <taxon>Spermatophyta</taxon>
        <taxon>Magnoliopsida</taxon>
        <taxon>eudicotyledons</taxon>
        <taxon>Gunneridae</taxon>
        <taxon>Pentapetalae</taxon>
        <taxon>rosids</taxon>
        <taxon>Vitales</taxon>
        <taxon>Vitaceae</taxon>
        <taxon>Viteae</taxon>
        <taxon>Vitis</taxon>
    </lineage>
</organism>
<evidence type="ECO:0000313" key="2">
    <source>
        <dbReference type="Proteomes" id="UP000288805"/>
    </source>
</evidence>
<dbReference type="AlphaFoldDB" id="A0A438KGT2"/>
<proteinExistence type="predicted"/>
<gene>
    <name evidence="1" type="ORF">CK203_004650</name>
</gene>
<comment type="caution">
    <text evidence="1">The sequence shown here is derived from an EMBL/GenBank/DDBJ whole genome shotgun (WGS) entry which is preliminary data.</text>
</comment>
<accession>A0A438KGT2</accession>
<dbReference type="EMBL" id="QGNW01000007">
    <property type="protein sequence ID" value="RVX20406.1"/>
    <property type="molecule type" value="Genomic_DNA"/>
</dbReference>
<sequence length="130" mass="14601">MISNQLNRIPVLPFPVLNNFIDVGHPLQSVLELLVFISRAFQKAPELVCVLSWILLIPLDCVLSLGTLKLVSRAKLENCALGMQCLSMLGRGRQLKKGKFIRAGIRMRKEQLDEGYALASFWSYLSINSN</sequence>
<reference evidence="1 2" key="1">
    <citation type="journal article" date="2018" name="PLoS Genet.">
        <title>Population sequencing reveals clonal diversity and ancestral inbreeding in the grapevine cultivar Chardonnay.</title>
        <authorList>
            <person name="Roach M.J."/>
            <person name="Johnson D.L."/>
            <person name="Bohlmann J."/>
            <person name="van Vuuren H.J."/>
            <person name="Jones S.J."/>
            <person name="Pretorius I.S."/>
            <person name="Schmidt S.A."/>
            <person name="Borneman A.R."/>
        </authorList>
    </citation>
    <scope>NUCLEOTIDE SEQUENCE [LARGE SCALE GENOMIC DNA]</scope>
    <source>
        <strain evidence="2">cv. Chardonnay</strain>
        <tissue evidence="1">Leaf</tissue>
    </source>
</reference>
<evidence type="ECO:0000313" key="1">
    <source>
        <dbReference type="EMBL" id="RVX20406.1"/>
    </source>
</evidence>
<name>A0A438KGT2_VITVI</name>
<protein>
    <submittedName>
        <fullName evidence="1">Uncharacterized protein</fullName>
    </submittedName>
</protein>
<dbReference type="Proteomes" id="UP000288805">
    <property type="component" value="Unassembled WGS sequence"/>
</dbReference>